<dbReference type="InterPro" id="IPR013325">
    <property type="entry name" value="RNA_pol_sigma_r2"/>
</dbReference>
<dbReference type="Gene3D" id="1.10.10.10">
    <property type="entry name" value="Winged helix-like DNA-binding domain superfamily/Winged helix DNA-binding domain"/>
    <property type="match status" value="1"/>
</dbReference>
<dbReference type="GO" id="GO:0006352">
    <property type="term" value="P:DNA-templated transcription initiation"/>
    <property type="evidence" value="ECO:0007669"/>
    <property type="project" value="InterPro"/>
</dbReference>
<dbReference type="KEGG" id="taf:THA_257"/>
<dbReference type="HOGENOM" id="CLU_090333_0_1_0"/>
<name>B7IF95_THEAB</name>
<dbReference type="PANTHER" id="PTHR30385">
    <property type="entry name" value="SIGMA FACTOR F FLAGELLAR"/>
    <property type="match status" value="1"/>
</dbReference>
<dbReference type="InterPro" id="IPR000943">
    <property type="entry name" value="RNA_pol_sigma70"/>
</dbReference>
<dbReference type="AlphaFoldDB" id="B7IF95"/>
<dbReference type="Pfam" id="PF04542">
    <property type="entry name" value="Sigma70_r2"/>
    <property type="match status" value="1"/>
</dbReference>
<keyword evidence="7" id="KW-1185">Reference proteome</keyword>
<dbReference type="InterPro" id="IPR014284">
    <property type="entry name" value="RNA_pol_sigma-70_dom"/>
</dbReference>
<accession>B7IF95</accession>
<dbReference type="SUPFAM" id="SSF88946">
    <property type="entry name" value="Sigma2 domain of RNA polymerase sigma factors"/>
    <property type="match status" value="1"/>
</dbReference>
<evidence type="ECO:0000256" key="4">
    <source>
        <dbReference type="ARBA" id="ARBA00023163"/>
    </source>
</evidence>
<evidence type="ECO:0000256" key="3">
    <source>
        <dbReference type="ARBA" id="ARBA00023125"/>
    </source>
</evidence>
<dbReference type="Gene3D" id="1.20.120.1810">
    <property type="match status" value="1"/>
</dbReference>
<dbReference type="RefSeq" id="WP_012579449.1">
    <property type="nucleotide sequence ID" value="NC_011653.1"/>
</dbReference>
<dbReference type="InterPro" id="IPR036388">
    <property type="entry name" value="WH-like_DNA-bd_sf"/>
</dbReference>
<dbReference type="GO" id="GO:0016987">
    <property type="term" value="F:sigma factor activity"/>
    <property type="evidence" value="ECO:0007669"/>
    <property type="project" value="UniProtKB-KW"/>
</dbReference>
<proteinExistence type="predicted"/>
<dbReference type="STRING" id="484019.THA_257"/>
<evidence type="ECO:0000313" key="7">
    <source>
        <dbReference type="Proteomes" id="UP000002453"/>
    </source>
</evidence>
<evidence type="ECO:0000256" key="1">
    <source>
        <dbReference type="ARBA" id="ARBA00023015"/>
    </source>
</evidence>
<keyword evidence="4" id="KW-0804">Transcription</keyword>
<protein>
    <submittedName>
        <fullName evidence="6">RNA polymerase sigma-H factor</fullName>
    </submittedName>
</protein>
<gene>
    <name evidence="6" type="ordered locus">THA_257</name>
</gene>
<dbReference type="OrthoDB" id="9783788at2"/>
<dbReference type="eggNOG" id="COG1595">
    <property type="taxonomic scope" value="Bacteria"/>
</dbReference>
<keyword evidence="1" id="KW-0805">Transcription regulation</keyword>
<dbReference type="InterPro" id="IPR007627">
    <property type="entry name" value="RNA_pol_sigma70_r2"/>
</dbReference>
<evidence type="ECO:0000313" key="6">
    <source>
        <dbReference type="EMBL" id="ACJ74759.1"/>
    </source>
</evidence>
<dbReference type="NCBIfam" id="TIGR02937">
    <property type="entry name" value="sigma70-ECF"/>
    <property type="match status" value="1"/>
</dbReference>
<evidence type="ECO:0000256" key="2">
    <source>
        <dbReference type="ARBA" id="ARBA00023082"/>
    </source>
</evidence>
<feature type="domain" description="RNA polymerase sigma-70" evidence="5">
    <location>
        <begin position="53"/>
        <end position="66"/>
    </location>
</feature>
<keyword evidence="2" id="KW-0731">Sigma factor</keyword>
<keyword evidence="3" id="KW-0238">DNA-binding</keyword>
<dbReference type="PANTHER" id="PTHR30385:SF1">
    <property type="entry name" value="RNA POLYMERASE SIGMA-H FACTOR"/>
    <property type="match status" value="1"/>
</dbReference>
<organism evidence="6 7">
    <name type="scientific">Thermosipho africanus (strain TCF52B)</name>
    <dbReference type="NCBI Taxonomy" id="484019"/>
    <lineage>
        <taxon>Bacteria</taxon>
        <taxon>Thermotogati</taxon>
        <taxon>Thermotogota</taxon>
        <taxon>Thermotogae</taxon>
        <taxon>Thermotogales</taxon>
        <taxon>Fervidobacteriaceae</taxon>
        <taxon>Thermosipho</taxon>
    </lineage>
</organism>
<evidence type="ECO:0000259" key="5">
    <source>
        <dbReference type="PROSITE" id="PS00715"/>
    </source>
</evidence>
<dbReference type="GO" id="GO:0003677">
    <property type="term" value="F:DNA binding"/>
    <property type="evidence" value="ECO:0007669"/>
    <property type="project" value="UniProtKB-KW"/>
</dbReference>
<reference evidence="6 7" key="1">
    <citation type="journal article" date="2009" name="J. Bacteriol.">
        <title>The genome of Thermosipho africanus TCF52B: lateral genetic connections to the Firmicutes and Archaea.</title>
        <authorList>
            <person name="Nesboe C.L."/>
            <person name="Bapteste E."/>
            <person name="Curtis B."/>
            <person name="Dahle H."/>
            <person name="Lopez P."/>
            <person name="Macleod D."/>
            <person name="Dlutek M."/>
            <person name="Bowman S."/>
            <person name="Zhaxybayeva O."/>
            <person name="Birkeland N.-K."/>
            <person name="Doolittle W.F."/>
        </authorList>
    </citation>
    <scope>NUCLEOTIDE SEQUENCE [LARGE SCALE GENOMIC DNA]</scope>
    <source>
        <strain evidence="6 7">TCF52B</strain>
    </source>
</reference>
<dbReference type="Proteomes" id="UP000002453">
    <property type="component" value="Chromosome"/>
</dbReference>
<dbReference type="EMBL" id="CP001185">
    <property type="protein sequence ID" value="ACJ74759.1"/>
    <property type="molecule type" value="Genomic_DNA"/>
</dbReference>
<sequence length="206" mass="24179">MIKYNLRGKRIEKLVELAQSGLKEALELIIEKYYPMVIRISSKYYAPWAEFEDIVQNGLIGLIKAVFYFDNEKSSFNSFAWKSIEGEVQTFITYLNRKKNKILSDSSSIDVFDEEESGEQADYSLQDKSTNIPKKIFIDIIKETIVKHLKDVEIDIFEMWLDGYSYAEIQEELNVNFKKVDNTIQKAKRIGRTKIDRFIIEQVFNN</sequence>
<dbReference type="PROSITE" id="PS00715">
    <property type="entry name" value="SIGMA70_1"/>
    <property type="match status" value="1"/>
</dbReference>